<proteinExistence type="predicted"/>
<dbReference type="RefSeq" id="WP_201350396.1">
    <property type="nucleotide sequence ID" value="NZ_AP014546.1"/>
</dbReference>
<dbReference type="Proteomes" id="UP000595332">
    <property type="component" value="Chromosome"/>
</dbReference>
<dbReference type="PANTHER" id="PTHR30086:SF5">
    <property type="entry name" value="HOMOGENTISATE EXPORT PROTEIN"/>
    <property type="match status" value="1"/>
</dbReference>
<feature type="transmembrane region" description="Helical" evidence="6">
    <location>
        <begin position="147"/>
        <end position="168"/>
    </location>
</feature>
<dbReference type="AlphaFoldDB" id="A0A7R6SWI1"/>
<name>A0A7R6SWI1_9GAMM</name>
<organism evidence="7 8">
    <name type="scientific">Neptunomonas japonica JAMM 1380</name>
    <dbReference type="NCBI Taxonomy" id="1441457"/>
    <lineage>
        <taxon>Bacteria</taxon>
        <taxon>Pseudomonadati</taxon>
        <taxon>Pseudomonadota</taxon>
        <taxon>Gammaproteobacteria</taxon>
        <taxon>Oceanospirillales</taxon>
        <taxon>Oceanospirillaceae</taxon>
        <taxon>Neptunomonas</taxon>
    </lineage>
</organism>
<feature type="transmembrane region" description="Helical" evidence="6">
    <location>
        <begin position="188"/>
        <end position="206"/>
    </location>
</feature>
<keyword evidence="3 6" id="KW-0812">Transmembrane</keyword>
<evidence type="ECO:0000256" key="5">
    <source>
        <dbReference type="ARBA" id="ARBA00023136"/>
    </source>
</evidence>
<protein>
    <submittedName>
        <fullName evidence="7">Homoserine/homoserine lactone efflux protein</fullName>
    </submittedName>
</protein>
<reference evidence="7 8" key="1">
    <citation type="journal article" date="2008" name="Int. J. Syst. Evol. Microbiol.">
        <title>Neptunomonas japonica sp. nov., an Osedax japonicus symbiont-like bacterium isolated from sediment adjacent to sperm whale carcasses off Kagoshima, Japan.</title>
        <authorList>
            <person name="Miyazaki M."/>
            <person name="Nogi Y."/>
            <person name="Fujiwara Y."/>
            <person name="Kawato M."/>
            <person name="Kubokawa K."/>
            <person name="Horikoshi K."/>
        </authorList>
    </citation>
    <scope>NUCLEOTIDE SEQUENCE [LARGE SCALE GENOMIC DNA]</scope>
    <source>
        <strain evidence="7 8">JAMM 1380</strain>
    </source>
</reference>
<feature type="transmembrane region" description="Helical" evidence="6">
    <location>
        <begin position="75"/>
        <end position="93"/>
    </location>
</feature>
<feature type="transmembrane region" description="Helical" evidence="6">
    <location>
        <begin position="6"/>
        <end position="27"/>
    </location>
</feature>
<dbReference type="InterPro" id="IPR001123">
    <property type="entry name" value="LeuE-type"/>
</dbReference>
<dbReference type="GO" id="GO:0042970">
    <property type="term" value="F:homoserine transmembrane transporter activity"/>
    <property type="evidence" value="ECO:0007669"/>
    <property type="project" value="TreeGrafter"/>
</dbReference>
<keyword evidence="2" id="KW-1003">Cell membrane</keyword>
<keyword evidence="4 6" id="KW-1133">Transmembrane helix</keyword>
<evidence type="ECO:0000256" key="3">
    <source>
        <dbReference type="ARBA" id="ARBA00022692"/>
    </source>
</evidence>
<dbReference type="PANTHER" id="PTHR30086">
    <property type="entry name" value="ARGININE EXPORTER PROTEIN ARGO"/>
    <property type="match status" value="1"/>
</dbReference>
<dbReference type="Pfam" id="PF01810">
    <property type="entry name" value="LysE"/>
    <property type="match status" value="1"/>
</dbReference>
<feature type="transmembrane region" description="Helical" evidence="6">
    <location>
        <begin position="114"/>
        <end position="141"/>
    </location>
</feature>
<dbReference type="KEGG" id="njp:NEJAP_1855"/>
<comment type="subcellular location">
    <subcellularLocation>
        <location evidence="1">Cell membrane</location>
        <topology evidence="1">Multi-pass membrane protein</topology>
    </subcellularLocation>
</comment>
<dbReference type="PIRSF" id="PIRSF006324">
    <property type="entry name" value="LeuE"/>
    <property type="match status" value="1"/>
</dbReference>
<gene>
    <name evidence="7" type="ORF">NEJAP_1855</name>
</gene>
<evidence type="ECO:0000313" key="7">
    <source>
        <dbReference type="EMBL" id="BBB29805.1"/>
    </source>
</evidence>
<evidence type="ECO:0000256" key="6">
    <source>
        <dbReference type="SAM" id="Phobius"/>
    </source>
</evidence>
<evidence type="ECO:0000313" key="8">
    <source>
        <dbReference type="Proteomes" id="UP000595332"/>
    </source>
</evidence>
<feature type="transmembrane region" description="Helical" evidence="6">
    <location>
        <begin position="48"/>
        <end position="69"/>
    </location>
</feature>
<evidence type="ECO:0000256" key="2">
    <source>
        <dbReference type="ARBA" id="ARBA00022475"/>
    </source>
</evidence>
<evidence type="ECO:0000256" key="4">
    <source>
        <dbReference type="ARBA" id="ARBA00022989"/>
    </source>
</evidence>
<sequence>MLELSILAVFVPTFFFVSATPGMCMTLSMTMGMTIGLRRTLWMMAGELVGVGLVAFLSVIGVAAIMLNYPEVFAIFKYVGGAYLVFLGVQMWQSKGKMAVTSENSVSSTLSRKALALQGFVTAVANPKGWAFFISLLPPFINSQAPLAPQLAALIVIILTVEFICLLAYASGGRTMRRFLQKNGNISLMNRIAGSLMMGVGIWLATG</sequence>
<accession>A0A7R6SWI1</accession>
<dbReference type="EMBL" id="AP014546">
    <property type="protein sequence ID" value="BBB29805.1"/>
    <property type="molecule type" value="Genomic_DNA"/>
</dbReference>
<keyword evidence="8" id="KW-1185">Reference proteome</keyword>
<keyword evidence="5 6" id="KW-0472">Membrane</keyword>
<evidence type="ECO:0000256" key="1">
    <source>
        <dbReference type="ARBA" id="ARBA00004651"/>
    </source>
</evidence>
<dbReference type="GO" id="GO:0005886">
    <property type="term" value="C:plasma membrane"/>
    <property type="evidence" value="ECO:0007669"/>
    <property type="project" value="UniProtKB-SubCell"/>
</dbReference>